<feature type="compositionally biased region" description="Basic and acidic residues" evidence="1">
    <location>
        <begin position="161"/>
        <end position="201"/>
    </location>
</feature>
<dbReference type="Proteomes" id="UP000268350">
    <property type="component" value="Unassembled WGS sequence"/>
</dbReference>
<feature type="region of interest" description="Disordered" evidence="1">
    <location>
        <begin position="1"/>
        <end position="201"/>
    </location>
</feature>
<accession>A0A3B0JE09</accession>
<feature type="compositionally biased region" description="Polar residues" evidence="1">
    <location>
        <begin position="8"/>
        <end position="27"/>
    </location>
</feature>
<dbReference type="OrthoDB" id="10072532at2759"/>
<name>A0A3B0JE09_DROGU</name>
<dbReference type="AlphaFoldDB" id="A0A3B0JE09"/>
<protein>
    <submittedName>
        <fullName evidence="2">Uncharacterized protein</fullName>
    </submittedName>
</protein>
<dbReference type="STRING" id="7266.A0A3B0JE09"/>
<dbReference type="EMBL" id="OUUW01000003">
    <property type="protein sequence ID" value="SPP78392.1"/>
    <property type="molecule type" value="Genomic_DNA"/>
</dbReference>
<organism evidence="2 3">
    <name type="scientific">Drosophila guanche</name>
    <name type="common">Fruit fly</name>
    <dbReference type="NCBI Taxonomy" id="7266"/>
    <lineage>
        <taxon>Eukaryota</taxon>
        <taxon>Metazoa</taxon>
        <taxon>Ecdysozoa</taxon>
        <taxon>Arthropoda</taxon>
        <taxon>Hexapoda</taxon>
        <taxon>Insecta</taxon>
        <taxon>Pterygota</taxon>
        <taxon>Neoptera</taxon>
        <taxon>Endopterygota</taxon>
        <taxon>Diptera</taxon>
        <taxon>Brachycera</taxon>
        <taxon>Muscomorpha</taxon>
        <taxon>Ephydroidea</taxon>
        <taxon>Drosophilidae</taxon>
        <taxon>Drosophila</taxon>
        <taxon>Sophophora</taxon>
    </lineage>
</organism>
<feature type="compositionally biased region" description="Low complexity" evidence="1">
    <location>
        <begin position="36"/>
        <end position="47"/>
    </location>
</feature>
<feature type="compositionally biased region" description="Low complexity" evidence="1">
    <location>
        <begin position="83"/>
        <end position="104"/>
    </location>
</feature>
<sequence length="218" mass="23853">MQKLASFAISNASMVSNREQQITFQRSSGGGSHKVPASARQASPSPSYKRGAGLEKRISPVSKRKKVTSPSPKKFDKRRRGRSSTSSESDSESGSSSSTTSLESPQKRVRATDKALNERKLIKKPAEQATKKRSPISIEIKKPSTMVGVSALLSPIPSGETDNKRGHSPIKDKIKEKDKDKDKDTDKDGGGKHSRREELLKQLRAVEDAIAKKRSKLT</sequence>
<feature type="compositionally biased region" description="Basic and acidic residues" evidence="1">
    <location>
        <begin position="110"/>
        <end position="130"/>
    </location>
</feature>
<keyword evidence="3" id="KW-1185">Reference proteome</keyword>
<evidence type="ECO:0000313" key="2">
    <source>
        <dbReference type="EMBL" id="SPP78392.1"/>
    </source>
</evidence>
<reference evidence="3" key="1">
    <citation type="submission" date="2018-01" db="EMBL/GenBank/DDBJ databases">
        <authorList>
            <person name="Alioto T."/>
            <person name="Alioto T."/>
        </authorList>
    </citation>
    <scope>NUCLEOTIDE SEQUENCE [LARGE SCALE GENOMIC DNA]</scope>
</reference>
<proteinExistence type="predicted"/>
<evidence type="ECO:0000313" key="3">
    <source>
        <dbReference type="Proteomes" id="UP000268350"/>
    </source>
</evidence>
<evidence type="ECO:0000256" key="1">
    <source>
        <dbReference type="SAM" id="MobiDB-lite"/>
    </source>
</evidence>
<gene>
    <name evidence="2" type="ORF">DGUA_6G011034</name>
</gene>